<evidence type="ECO:0000256" key="1">
    <source>
        <dbReference type="SAM" id="Coils"/>
    </source>
</evidence>
<gene>
    <name evidence="3" type="ORF">AFUS01_LOCUS41967</name>
</gene>
<feature type="region of interest" description="Disordered" evidence="2">
    <location>
        <begin position="110"/>
        <end position="145"/>
    </location>
</feature>
<keyword evidence="4" id="KW-1185">Reference proteome</keyword>
<comment type="caution">
    <text evidence="3">The sequence shown here is derived from an EMBL/GenBank/DDBJ whole genome shotgun (WGS) entry which is preliminary data.</text>
</comment>
<feature type="compositionally biased region" description="Basic and acidic residues" evidence="2">
    <location>
        <begin position="69"/>
        <end position="79"/>
    </location>
</feature>
<name>A0A8J2LBU9_9HEXA</name>
<dbReference type="AlphaFoldDB" id="A0A8J2LBU9"/>
<dbReference type="Proteomes" id="UP000708208">
    <property type="component" value="Unassembled WGS sequence"/>
</dbReference>
<feature type="region of interest" description="Disordered" evidence="2">
    <location>
        <begin position="43"/>
        <end position="92"/>
    </location>
</feature>
<protein>
    <submittedName>
        <fullName evidence="3">Uncharacterized protein</fullName>
    </submittedName>
</protein>
<accession>A0A8J2LBU9</accession>
<organism evidence="3 4">
    <name type="scientific">Allacma fusca</name>
    <dbReference type="NCBI Taxonomy" id="39272"/>
    <lineage>
        <taxon>Eukaryota</taxon>
        <taxon>Metazoa</taxon>
        <taxon>Ecdysozoa</taxon>
        <taxon>Arthropoda</taxon>
        <taxon>Hexapoda</taxon>
        <taxon>Collembola</taxon>
        <taxon>Symphypleona</taxon>
        <taxon>Sminthuridae</taxon>
        <taxon>Allacma</taxon>
    </lineage>
</organism>
<evidence type="ECO:0000313" key="3">
    <source>
        <dbReference type="EMBL" id="CAG7832278.1"/>
    </source>
</evidence>
<evidence type="ECO:0000313" key="4">
    <source>
        <dbReference type="Proteomes" id="UP000708208"/>
    </source>
</evidence>
<feature type="coiled-coil region" evidence="1">
    <location>
        <begin position="14"/>
        <end position="41"/>
    </location>
</feature>
<reference evidence="3" key="1">
    <citation type="submission" date="2021-06" db="EMBL/GenBank/DDBJ databases">
        <authorList>
            <person name="Hodson N. C."/>
            <person name="Mongue J. A."/>
            <person name="Jaron S. K."/>
        </authorList>
    </citation>
    <scope>NUCLEOTIDE SEQUENCE</scope>
</reference>
<keyword evidence="1" id="KW-0175">Coiled coil</keyword>
<sequence>MSDYDELKDPWVGIVDQKSSNRNLIREIAKLMEQKTMVEDLKEAVDQETSGPFIRHSTGQPGIDSLRSGGHDRRPHNFTESDGPGPTPMDSAFEALKEKVLFSIRLDGNDGAYKELSNSPPSKLRPNEGVLKTGSHFAGAESKPE</sequence>
<proteinExistence type="predicted"/>
<dbReference type="EMBL" id="CAJVCH010564268">
    <property type="protein sequence ID" value="CAG7832278.1"/>
    <property type="molecule type" value="Genomic_DNA"/>
</dbReference>
<evidence type="ECO:0000256" key="2">
    <source>
        <dbReference type="SAM" id="MobiDB-lite"/>
    </source>
</evidence>